<dbReference type="AlphaFoldDB" id="A0A0E9XHX5"/>
<protein>
    <submittedName>
        <fullName evidence="1">Uncharacterized protein</fullName>
    </submittedName>
</protein>
<accession>A0A0E9XHX5</accession>
<name>A0A0E9XHX5_ANGAN</name>
<dbReference type="EMBL" id="GBXM01007142">
    <property type="protein sequence ID" value="JAI01436.1"/>
    <property type="molecule type" value="Transcribed_RNA"/>
</dbReference>
<sequence>MGTKQKQMNSGIQTVDLICTHNYFRRYTMQCFPLFTLGFAQKLKKKTTKKKHGFHSIECSGESWWFSCSVDHYLMS</sequence>
<reference evidence="1" key="1">
    <citation type="submission" date="2014-11" db="EMBL/GenBank/DDBJ databases">
        <authorList>
            <person name="Amaro Gonzalez C."/>
        </authorList>
    </citation>
    <scope>NUCLEOTIDE SEQUENCE</scope>
</reference>
<proteinExistence type="predicted"/>
<reference evidence="1" key="2">
    <citation type="journal article" date="2015" name="Fish Shellfish Immunol.">
        <title>Early steps in the European eel (Anguilla anguilla)-Vibrio vulnificus interaction in the gills: Role of the RtxA13 toxin.</title>
        <authorList>
            <person name="Callol A."/>
            <person name="Pajuelo D."/>
            <person name="Ebbesson L."/>
            <person name="Teles M."/>
            <person name="MacKenzie S."/>
            <person name="Amaro C."/>
        </authorList>
    </citation>
    <scope>NUCLEOTIDE SEQUENCE</scope>
</reference>
<evidence type="ECO:0000313" key="1">
    <source>
        <dbReference type="EMBL" id="JAI01436.1"/>
    </source>
</evidence>
<organism evidence="1">
    <name type="scientific">Anguilla anguilla</name>
    <name type="common">European freshwater eel</name>
    <name type="synonym">Muraena anguilla</name>
    <dbReference type="NCBI Taxonomy" id="7936"/>
    <lineage>
        <taxon>Eukaryota</taxon>
        <taxon>Metazoa</taxon>
        <taxon>Chordata</taxon>
        <taxon>Craniata</taxon>
        <taxon>Vertebrata</taxon>
        <taxon>Euteleostomi</taxon>
        <taxon>Actinopterygii</taxon>
        <taxon>Neopterygii</taxon>
        <taxon>Teleostei</taxon>
        <taxon>Anguilliformes</taxon>
        <taxon>Anguillidae</taxon>
        <taxon>Anguilla</taxon>
    </lineage>
</organism>